<accession>B4R760</accession>
<dbReference type="Proteomes" id="UP000000304">
    <property type="component" value="Chromosome X"/>
</dbReference>
<evidence type="ECO:0000313" key="3">
    <source>
        <dbReference type="Proteomes" id="UP000000304"/>
    </source>
</evidence>
<protein>
    <submittedName>
        <fullName evidence="2">GD16962</fullName>
    </submittedName>
</protein>
<feature type="compositionally biased region" description="Basic residues" evidence="1">
    <location>
        <begin position="1"/>
        <end position="13"/>
    </location>
</feature>
<evidence type="ECO:0000313" key="2">
    <source>
        <dbReference type="EMBL" id="EDX17529.1"/>
    </source>
</evidence>
<gene>
    <name evidence="2" type="primary">Dsim\GD16962</name>
    <name evidence="2" type="ORF">Dsim_GD16962</name>
</gene>
<name>B4R760_DROSI</name>
<evidence type="ECO:0000256" key="1">
    <source>
        <dbReference type="SAM" id="MobiDB-lite"/>
    </source>
</evidence>
<sequence>MRKPSQIKNRHSNRLPLTPPPPPPPPPPHPHSHIYNPQSSSSSTSSSFGCGCSALGYCTLGWSGFKIPAQGCHNKSRATEKGRMMMMLAGKEEKEAKLRRE</sequence>
<dbReference type="HOGENOM" id="CLU_2294586_0_0_1"/>
<organism evidence="2 3">
    <name type="scientific">Drosophila simulans</name>
    <name type="common">Fruit fly</name>
    <dbReference type="NCBI Taxonomy" id="7240"/>
    <lineage>
        <taxon>Eukaryota</taxon>
        <taxon>Metazoa</taxon>
        <taxon>Ecdysozoa</taxon>
        <taxon>Arthropoda</taxon>
        <taxon>Hexapoda</taxon>
        <taxon>Insecta</taxon>
        <taxon>Pterygota</taxon>
        <taxon>Neoptera</taxon>
        <taxon>Endopterygota</taxon>
        <taxon>Diptera</taxon>
        <taxon>Brachycera</taxon>
        <taxon>Muscomorpha</taxon>
        <taxon>Ephydroidea</taxon>
        <taxon>Drosophilidae</taxon>
        <taxon>Drosophila</taxon>
        <taxon>Sophophora</taxon>
    </lineage>
</organism>
<feature type="compositionally biased region" description="Pro residues" evidence="1">
    <location>
        <begin position="17"/>
        <end position="29"/>
    </location>
</feature>
<feature type="region of interest" description="Disordered" evidence="1">
    <location>
        <begin position="1"/>
        <end position="48"/>
    </location>
</feature>
<proteinExistence type="predicted"/>
<dbReference type="EMBL" id="CM000366">
    <property type="protein sequence ID" value="EDX17529.1"/>
    <property type="molecule type" value="Genomic_DNA"/>
</dbReference>
<reference evidence="2 3" key="1">
    <citation type="journal article" date="2007" name="Nature">
        <title>Evolution of genes and genomes on the Drosophila phylogeny.</title>
        <authorList>
            <consortium name="Drosophila 12 Genomes Consortium"/>
            <person name="Clark A.G."/>
            <person name="Eisen M.B."/>
            <person name="Smith D.R."/>
            <person name="Bergman C.M."/>
            <person name="Oliver B."/>
            <person name="Markow T.A."/>
            <person name="Kaufman T.C."/>
            <person name="Kellis M."/>
            <person name="Gelbart W."/>
            <person name="Iyer V.N."/>
            <person name="Pollard D.A."/>
            <person name="Sackton T.B."/>
            <person name="Larracuente A.M."/>
            <person name="Singh N.D."/>
            <person name="Abad J.P."/>
            <person name="Abt D.N."/>
            <person name="Adryan B."/>
            <person name="Aguade M."/>
            <person name="Akashi H."/>
            <person name="Anderson W.W."/>
            <person name="Aquadro C.F."/>
            <person name="Ardell D.H."/>
            <person name="Arguello R."/>
            <person name="Artieri C.G."/>
            <person name="Barbash D.A."/>
            <person name="Barker D."/>
            <person name="Barsanti P."/>
            <person name="Batterham P."/>
            <person name="Batzoglou S."/>
            <person name="Begun D."/>
            <person name="Bhutkar A."/>
            <person name="Blanco E."/>
            <person name="Bosak S.A."/>
            <person name="Bradley R.K."/>
            <person name="Brand A.D."/>
            <person name="Brent M.R."/>
            <person name="Brooks A.N."/>
            <person name="Brown R.H."/>
            <person name="Butlin R.K."/>
            <person name="Caggese C."/>
            <person name="Calvi B.R."/>
            <person name="Bernardo de Carvalho A."/>
            <person name="Caspi A."/>
            <person name="Castrezana S."/>
            <person name="Celniker S.E."/>
            <person name="Chang J.L."/>
            <person name="Chapple C."/>
            <person name="Chatterji S."/>
            <person name="Chinwalla A."/>
            <person name="Civetta A."/>
            <person name="Clifton S.W."/>
            <person name="Comeron J.M."/>
            <person name="Costello J.C."/>
            <person name="Coyne J.A."/>
            <person name="Daub J."/>
            <person name="David R.G."/>
            <person name="Delcher A.L."/>
            <person name="Delehaunty K."/>
            <person name="Do C.B."/>
            <person name="Ebling H."/>
            <person name="Edwards K."/>
            <person name="Eickbush T."/>
            <person name="Evans J.D."/>
            <person name="Filipski A."/>
            <person name="Findeiss S."/>
            <person name="Freyhult E."/>
            <person name="Fulton L."/>
            <person name="Fulton R."/>
            <person name="Garcia A.C."/>
            <person name="Gardiner A."/>
            <person name="Garfield D.A."/>
            <person name="Garvin B.E."/>
            <person name="Gibson G."/>
            <person name="Gilbert D."/>
            <person name="Gnerre S."/>
            <person name="Godfrey J."/>
            <person name="Good R."/>
            <person name="Gotea V."/>
            <person name="Gravely B."/>
            <person name="Greenberg A.J."/>
            <person name="Griffiths-Jones S."/>
            <person name="Gross S."/>
            <person name="Guigo R."/>
            <person name="Gustafson E.A."/>
            <person name="Haerty W."/>
            <person name="Hahn M.W."/>
            <person name="Halligan D.L."/>
            <person name="Halpern A.L."/>
            <person name="Halter G.M."/>
            <person name="Han M.V."/>
            <person name="Heger A."/>
            <person name="Hillier L."/>
            <person name="Hinrichs A.S."/>
            <person name="Holmes I."/>
            <person name="Hoskins R.A."/>
            <person name="Hubisz M.J."/>
            <person name="Hultmark D."/>
            <person name="Huntley M.A."/>
            <person name="Jaffe D.B."/>
            <person name="Jagadeeshan S."/>
            <person name="Jeck W.R."/>
            <person name="Johnson J."/>
            <person name="Jones C.D."/>
            <person name="Jordan W.C."/>
            <person name="Karpen G.H."/>
            <person name="Kataoka E."/>
            <person name="Keightley P.D."/>
            <person name="Kheradpour P."/>
            <person name="Kirkness E.F."/>
            <person name="Koerich L.B."/>
            <person name="Kristiansen K."/>
            <person name="Kudrna D."/>
            <person name="Kulathinal R.J."/>
            <person name="Kumar S."/>
            <person name="Kwok R."/>
            <person name="Lander E."/>
            <person name="Langley C.H."/>
            <person name="Lapoint R."/>
            <person name="Lazzaro B.P."/>
            <person name="Lee S.J."/>
            <person name="Levesque L."/>
            <person name="Li R."/>
            <person name="Lin C.F."/>
            <person name="Lin M.F."/>
            <person name="Lindblad-Toh K."/>
            <person name="Llopart A."/>
            <person name="Long M."/>
            <person name="Low L."/>
            <person name="Lozovsky E."/>
            <person name="Lu J."/>
            <person name="Luo M."/>
            <person name="Machado C.A."/>
            <person name="Makalowski W."/>
            <person name="Marzo M."/>
            <person name="Matsuda M."/>
            <person name="Matzkin L."/>
            <person name="McAllister B."/>
            <person name="McBride C.S."/>
            <person name="McKernan B."/>
            <person name="McKernan K."/>
            <person name="Mendez-Lago M."/>
            <person name="Minx P."/>
            <person name="Mollenhauer M.U."/>
            <person name="Montooth K."/>
            <person name="Mount S.M."/>
            <person name="Mu X."/>
            <person name="Myers E."/>
            <person name="Negre B."/>
            <person name="Newfeld S."/>
            <person name="Nielsen R."/>
            <person name="Noor M.A."/>
            <person name="O'Grady P."/>
            <person name="Pachter L."/>
            <person name="Papaceit M."/>
            <person name="Parisi M.J."/>
            <person name="Parisi M."/>
            <person name="Parts L."/>
            <person name="Pedersen J.S."/>
            <person name="Pesole G."/>
            <person name="Phillippy A.M."/>
            <person name="Ponting C.P."/>
            <person name="Pop M."/>
            <person name="Porcelli D."/>
            <person name="Powell J.R."/>
            <person name="Prohaska S."/>
            <person name="Pruitt K."/>
            <person name="Puig M."/>
            <person name="Quesneville H."/>
            <person name="Ram K.R."/>
            <person name="Rand D."/>
            <person name="Rasmussen M.D."/>
            <person name="Reed L.K."/>
            <person name="Reenan R."/>
            <person name="Reily A."/>
            <person name="Remington K.A."/>
            <person name="Rieger T.T."/>
            <person name="Ritchie M.G."/>
            <person name="Robin C."/>
            <person name="Rogers Y.H."/>
            <person name="Rohde C."/>
            <person name="Rozas J."/>
            <person name="Rubenfield M.J."/>
            <person name="Ruiz A."/>
            <person name="Russo S."/>
            <person name="Salzberg S.L."/>
            <person name="Sanchez-Gracia A."/>
            <person name="Saranga D.J."/>
            <person name="Sato H."/>
            <person name="Schaeffer S.W."/>
            <person name="Schatz M.C."/>
            <person name="Schlenke T."/>
            <person name="Schwartz R."/>
            <person name="Segarra C."/>
            <person name="Singh R.S."/>
            <person name="Sirot L."/>
            <person name="Sirota M."/>
            <person name="Sisneros N.B."/>
            <person name="Smith C.D."/>
            <person name="Smith T.F."/>
            <person name="Spieth J."/>
            <person name="Stage D.E."/>
            <person name="Stark A."/>
            <person name="Stephan W."/>
            <person name="Strausberg R.L."/>
            <person name="Strempel S."/>
            <person name="Sturgill D."/>
            <person name="Sutton G."/>
            <person name="Sutton G.G."/>
            <person name="Tao W."/>
            <person name="Teichmann S."/>
            <person name="Tobari Y.N."/>
            <person name="Tomimura Y."/>
            <person name="Tsolas J.M."/>
            <person name="Valente V.L."/>
            <person name="Venter E."/>
            <person name="Venter J.C."/>
            <person name="Vicario S."/>
            <person name="Vieira F.G."/>
            <person name="Vilella A.J."/>
            <person name="Villasante A."/>
            <person name="Walenz B."/>
            <person name="Wang J."/>
            <person name="Wasserman M."/>
            <person name="Watts T."/>
            <person name="Wilson D."/>
            <person name="Wilson R.K."/>
            <person name="Wing R.A."/>
            <person name="Wolfner M.F."/>
            <person name="Wong A."/>
            <person name="Wong G.K."/>
            <person name="Wu C.I."/>
            <person name="Wu G."/>
            <person name="Yamamoto D."/>
            <person name="Yang H.P."/>
            <person name="Yang S.P."/>
            <person name="Yorke J.A."/>
            <person name="Yoshida K."/>
            <person name="Zdobnov E."/>
            <person name="Zhang P."/>
            <person name="Zhang Y."/>
            <person name="Zimin A.V."/>
            <person name="Baldwin J."/>
            <person name="Abdouelleil A."/>
            <person name="Abdulkadir J."/>
            <person name="Abebe A."/>
            <person name="Abera B."/>
            <person name="Abreu J."/>
            <person name="Acer S.C."/>
            <person name="Aftuck L."/>
            <person name="Alexander A."/>
            <person name="An P."/>
            <person name="Anderson E."/>
            <person name="Anderson S."/>
            <person name="Arachi H."/>
            <person name="Azer M."/>
            <person name="Bachantsang P."/>
            <person name="Barry A."/>
            <person name="Bayul T."/>
            <person name="Berlin A."/>
            <person name="Bessette D."/>
            <person name="Bloom T."/>
            <person name="Blye J."/>
            <person name="Boguslavskiy L."/>
            <person name="Bonnet C."/>
            <person name="Boukhgalter B."/>
            <person name="Bourzgui I."/>
            <person name="Brown A."/>
            <person name="Cahill P."/>
            <person name="Channer S."/>
            <person name="Cheshatsang Y."/>
            <person name="Chuda L."/>
            <person name="Citroen M."/>
            <person name="Collymore A."/>
            <person name="Cooke P."/>
            <person name="Costello M."/>
            <person name="D'Aco K."/>
            <person name="Daza R."/>
            <person name="De Haan G."/>
            <person name="DeGray S."/>
            <person name="DeMaso C."/>
            <person name="Dhargay N."/>
            <person name="Dooley K."/>
            <person name="Dooley E."/>
            <person name="Doricent M."/>
            <person name="Dorje P."/>
            <person name="Dorjee K."/>
            <person name="Dupes A."/>
            <person name="Elong R."/>
            <person name="Falk J."/>
            <person name="Farina A."/>
            <person name="Faro S."/>
            <person name="Ferguson D."/>
            <person name="Fisher S."/>
            <person name="Foley C.D."/>
            <person name="Franke A."/>
            <person name="Friedrich D."/>
            <person name="Gadbois L."/>
            <person name="Gearin G."/>
            <person name="Gearin C.R."/>
            <person name="Giannoukos G."/>
            <person name="Goode T."/>
            <person name="Graham J."/>
            <person name="Grandbois E."/>
            <person name="Grewal S."/>
            <person name="Gyaltsen K."/>
            <person name="Hafez N."/>
            <person name="Hagos B."/>
            <person name="Hall J."/>
            <person name="Henson C."/>
            <person name="Hollinger A."/>
            <person name="Honan T."/>
            <person name="Huard M.D."/>
            <person name="Hughes L."/>
            <person name="Hurhula B."/>
            <person name="Husby M.E."/>
            <person name="Kamat A."/>
            <person name="Kanga B."/>
            <person name="Kashin S."/>
            <person name="Khazanovich D."/>
            <person name="Kisner P."/>
            <person name="Lance K."/>
            <person name="Lara M."/>
            <person name="Lee W."/>
            <person name="Lennon N."/>
            <person name="Letendre F."/>
            <person name="LeVine R."/>
            <person name="Lipovsky A."/>
            <person name="Liu X."/>
            <person name="Liu J."/>
            <person name="Liu S."/>
            <person name="Lokyitsang T."/>
            <person name="Lokyitsang Y."/>
            <person name="Lubonja R."/>
            <person name="Lui A."/>
            <person name="MacDonald P."/>
            <person name="Magnisalis V."/>
            <person name="Maru K."/>
            <person name="Matthews C."/>
            <person name="McCusker W."/>
            <person name="McDonough S."/>
            <person name="Mehta T."/>
            <person name="Meldrim J."/>
            <person name="Meneus L."/>
            <person name="Mihai O."/>
            <person name="Mihalev A."/>
            <person name="Mihova T."/>
            <person name="Mittelman R."/>
            <person name="Mlenga V."/>
            <person name="Montmayeur A."/>
            <person name="Mulrain L."/>
            <person name="Navidi A."/>
            <person name="Naylor J."/>
            <person name="Negash T."/>
            <person name="Nguyen T."/>
            <person name="Nguyen N."/>
            <person name="Nicol R."/>
            <person name="Norbu C."/>
            <person name="Norbu N."/>
            <person name="Novod N."/>
            <person name="O'Neill B."/>
            <person name="Osman S."/>
            <person name="Markiewicz E."/>
            <person name="Oyono O.L."/>
            <person name="Patti C."/>
            <person name="Phunkhang P."/>
            <person name="Pierre F."/>
            <person name="Priest M."/>
            <person name="Raghuraman S."/>
            <person name="Rege F."/>
            <person name="Reyes R."/>
            <person name="Rise C."/>
            <person name="Rogov P."/>
            <person name="Ross K."/>
            <person name="Ryan E."/>
            <person name="Settipalli S."/>
            <person name="Shea T."/>
            <person name="Sherpa N."/>
            <person name="Shi L."/>
            <person name="Shih D."/>
            <person name="Sparrow T."/>
            <person name="Spaulding J."/>
            <person name="Stalker J."/>
            <person name="Stange-Thomann N."/>
            <person name="Stavropoulos S."/>
            <person name="Stone C."/>
            <person name="Strader C."/>
            <person name="Tesfaye S."/>
            <person name="Thomson T."/>
            <person name="Thoulutsang Y."/>
            <person name="Thoulutsang D."/>
            <person name="Topham K."/>
            <person name="Topping I."/>
            <person name="Tsamla T."/>
            <person name="Vassiliev H."/>
            <person name="Vo A."/>
            <person name="Wangchuk T."/>
            <person name="Wangdi T."/>
            <person name="Weiand M."/>
            <person name="Wilkinson J."/>
            <person name="Wilson A."/>
            <person name="Yadav S."/>
            <person name="Young G."/>
            <person name="Yu Q."/>
            <person name="Zembek L."/>
            <person name="Zhong D."/>
            <person name="Zimmer A."/>
            <person name="Zwirko Z."/>
            <person name="Jaffe D.B."/>
            <person name="Alvarez P."/>
            <person name="Brockman W."/>
            <person name="Butler J."/>
            <person name="Chin C."/>
            <person name="Gnerre S."/>
            <person name="Grabherr M."/>
            <person name="Kleber M."/>
            <person name="Mauceli E."/>
            <person name="MacCallum I."/>
        </authorList>
    </citation>
    <scope>NUCLEOTIDE SEQUENCE [LARGE SCALE GENOMIC DNA]</scope>
    <source>
        <strain evidence="3">white501</strain>
    </source>
</reference>
<keyword evidence="3" id="KW-1185">Reference proteome</keyword>
<dbReference type="AlphaFoldDB" id="B4R760"/>